<feature type="compositionally biased region" description="Polar residues" evidence="1">
    <location>
        <begin position="26"/>
        <end position="35"/>
    </location>
</feature>
<organism evidence="2 3">
    <name type="scientific">Ogataea philodendri</name>
    <dbReference type="NCBI Taxonomy" id="1378263"/>
    <lineage>
        <taxon>Eukaryota</taxon>
        <taxon>Fungi</taxon>
        <taxon>Dikarya</taxon>
        <taxon>Ascomycota</taxon>
        <taxon>Saccharomycotina</taxon>
        <taxon>Pichiomycetes</taxon>
        <taxon>Pichiales</taxon>
        <taxon>Pichiaceae</taxon>
        <taxon>Ogataea</taxon>
    </lineage>
</organism>
<reference evidence="2" key="1">
    <citation type="journal article" date="2021" name="Open Biol.">
        <title>Shared evolutionary footprints suggest mitochondrial oxidative damage underlies multiple complex I losses in fungi.</title>
        <authorList>
            <person name="Schikora-Tamarit M.A."/>
            <person name="Marcet-Houben M."/>
            <person name="Nosek J."/>
            <person name="Gabaldon T."/>
        </authorList>
    </citation>
    <scope>NUCLEOTIDE SEQUENCE</scope>
    <source>
        <strain evidence="2">CBS6075</strain>
    </source>
</reference>
<accession>A0A9P8P8T7</accession>
<evidence type="ECO:0000313" key="2">
    <source>
        <dbReference type="EMBL" id="KAH3667320.1"/>
    </source>
</evidence>
<evidence type="ECO:0000256" key="1">
    <source>
        <dbReference type="SAM" id="MobiDB-lite"/>
    </source>
</evidence>
<dbReference type="GeneID" id="70234936"/>
<dbReference type="Proteomes" id="UP000769157">
    <property type="component" value="Unassembled WGS sequence"/>
</dbReference>
<protein>
    <submittedName>
        <fullName evidence="2">Uncharacterized protein</fullName>
    </submittedName>
</protein>
<reference evidence="2" key="2">
    <citation type="submission" date="2021-01" db="EMBL/GenBank/DDBJ databases">
        <authorList>
            <person name="Schikora-Tamarit M.A."/>
        </authorList>
    </citation>
    <scope>NUCLEOTIDE SEQUENCE</scope>
    <source>
        <strain evidence="2">CBS6075</strain>
    </source>
</reference>
<dbReference type="AlphaFoldDB" id="A0A9P8P8T7"/>
<comment type="caution">
    <text evidence="2">The sequence shown here is derived from an EMBL/GenBank/DDBJ whole genome shotgun (WGS) entry which is preliminary data.</text>
</comment>
<gene>
    <name evidence="2" type="ORF">OGAPHI_002969</name>
</gene>
<dbReference type="EMBL" id="JAEUBE010000183">
    <property type="protein sequence ID" value="KAH3667320.1"/>
    <property type="molecule type" value="Genomic_DNA"/>
</dbReference>
<proteinExistence type="predicted"/>
<name>A0A9P8P8T7_9ASCO</name>
<feature type="region of interest" description="Disordered" evidence="1">
    <location>
        <begin position="24"/>
        <end position="48"/>
    </location>
</feature>
<sequence>MCSGEEVSEIDELALGHVLDVDESPLGSSTTNNLTGRGGDDVLGANDSERKQRSDVAVELDFVGGKSILTQRVLVRVHSEVVMLELFLQDGLEVGSLFQSQGVCLCDQRNHVGDLGQFLEGDDVQVLESVVSWLDKVENAMDSCVFNVRLSSGVQFFSKVLVLLVLDVLENRFPALLVVDLVAKSWGVDHVQRELDVVFHQGPAGHFHFACFINRLIDRLSTGRINNMVCKQRVHQGALSQP</sequence>
<dbReference type="RefSeq" id="XP_046062132.1">
    <property type="nucleotide sequence ID" value="XM_046203897.1"/>
</dbReference>
<evidence type="ECO:0000313" key="3">
    <source>
        <dbReference type="Proteomes" id="UP000769157"/>
    </source>
</evidence>
<keyword evidence="3" id="KW-1185">Reference proteome</keyword>